<dbReference type="GO" id="GO:0016787">
    <property type="term" value="F:hydrolase activity"/>
    <property type="evidence" value="ECO:0007669"/>
    <property type="project" value="UniProtKB-KW"/>
</dbReference>
<protein>
    <submittedName>
        <fullName evidence="3">Carbon-nitrogen hydrolase family protein</fullName>
    </submittedName>
</protein>
<proteinExistence type="inferred from homology"/>
<dbReference type="CDD" id="cd07576">
    <property type="entry name" value="R-amidase_like"/>
    <property type="match status" value="1"/>
</dbReference>
<reference evidence="3 4" key="1">
    <citation type="submission" date="2019-03" db="EMBL/GenBank/DDBJ databases">
        <title>Diversity of the mouse oral microbiome.</title>
        <authorList>
            <person name="Joseph S."/>
            <person name="Aduse-Opoku J."/>
            <person name="Curtis M."/>
            <person name="Wade W."/>
            <person name="Hashim A."/>
        </authorList>
    </citation>
    <scope>NUCLEOTIDE SEQUENCE [LARGE SCALE GENOMIC DNA]</scope>
    <source>
        <strain evidence="3 4">P1012</strain>
    </source>
</reference>
<evidence type="ECO:0000313" key="4">
    <source>
        <dbReference type="Proteomes" id="UP000298358"/>
    </source>
</evidence>
<keyword evidence="4" id="KW-1185">Reference proteome</keyword>
<evidence type="ECO:0000259" key="2">
    <source>
        <dbReference type="PROSITE" id="PS50263"/>
    </source>
</evidence>
<gene>
    <name evidence="3" type="ORF">E4U02_06615</name>
</gene>
<keyword evidence="3" id="KW-0378">Hydrolase</keyword>
<evidence type="ECO:0000313" key="3">
    <source>
        <dbReference type="EMBL" id="TFU33292.1"/>
    </source>
</evidence>
<accession>A0A4Y9FVJ6</accession>
<comment type="caution">
    <text evidence="3">The sequence shown here is derived from an EMBL/GenBank/DDBJ whole genome shotgun (WGS) entry which is preliminary data.</text>
</comment>
<feature type="domain" description="CN hydrolase" evidence="2">
    <location>
        <begin position="1"/>
        <end position="238"/>
    </location>
</feature>
<dbReference type="PROSITE" id="PS50263">
    <property type="entry name" value="CN_HYDROLASE"/>
    <property type="match status" value="1"/>
</dbReference>
<dbReference type="Pfam" id="PF00795">
    <property type="entry name" value="CN_hydrolase"/>
    <property type="match status" value="1"/>
</dbReference>
<dbReference type="PANTHER" id="PTHR23088:SF27">
    <property type="entry name" value="DEAMINATED GLUTATHIONE AMIDASE"/>
    <property type="match status" value="1"/>
</dbReference>
<evidence type="ECO:0000256" key="1">
    <source>
        <dbReference type="ARBA" id="ARBA00010613"/>
    </source>
</evidence>
<dbReference type="InterPro" id="IPR036526">
    <property type="entry name" value="C-N_Hydrolase_sf"/>
</dbReference>
<dbReference type="InterPro" id="IPR044083">
    <property type="entry name" value="RamA-like"/>
</dbReference>
<dbReference type="InterPro" id="IPR001110">
    <property type="entry name" value="UPF0012_CS"/>
</dbReference>
<dbReference type="AlphaFoldDB" id="A0A4Y9FVJ6"/>
<dbReference type="PANTHER" id="PTHR23088">
    <property type="entry name" value="NITRILASE-RELATED"/>
    <property type="match status" value="1"/>
</dbReference>
<name>A0A4Y9FVJ6_9MICO</name>
<dbReference type="SUPFAM" id="SSF56317">
    <property type="entry name" value="Carbon-nitrogen hydrolase"/>
    <property type="match status" value="1"/>
</dbReference>
<organism evidence="3 4">
    <name type="scientific">Microbacterium paludicola</name>
    <dbReference type="NCBI Taxonomy" id="300019"/>
    <lineage>
        <taxon>Bacteria</taxon>
        <taxon>Bacillati</taxon>
        <taxon>Actinomycetota</taxon>
        <taxon>Actinomycetes</taxon>
        <taxon>Micrococcales</taxon>
        <taxon>Microbacteriaceae</taxon>
        <taxon>Microbacterium</taxon>
    </lineage>
</organism>
<dbReference type="InterPro" id="IPR003010">
    <property type="entry name" value="C-N_Hydrolase"/>
</dbReference>
<dbReference type="Proteomes" id="UP000298358">
    <property type="component" value="Unassembled WGS sequence"/>
</dbReference>
<sequence length="252" mass="26394">MRVAVWQCRSLPGDVAGNLARLADAASRAAGAGADVLVTPEMFVTGYDIGALRTAELAEPADGPIFEAVAGITRRTGVAVAYGYPELLPDGRIANAAQLVDHGRSVGAHRKAHLFGGLDSDRFAPGERPTAFDFRGRRVGMLICYDVEFPEAVRSLAVDGAEAVLVPTANMVPYALVSTVLVRARAYENGVAVAYANYCGAEGSQVYAGLSTVCGPDGAVLALAAPDGEDLLVADLVGEGQPYLRDRRPDLY</sequence>
<dbReference type="OrthoDB" id="9811121at2"/>
<dbReference type="PROSITE" id="PS01227">
    <property type="entry name" value="UPF0012"/>
    <property type="match status" value="1"/>
</dbReference>
<dbReference type="Gene3D" id="3.60.110.10">
    <property type="entry name" value="Carbon-nitrogen hydrolase"/>
    <property type="match status" value="1"/>
</dbReference>
<dbReference type="EMBL" id="SPQB01000011">
    <property type="protein sequence ID" value="TFU33292.1"/>
    <property type="molecule type" value="Genomic_DNA"/>
</dbReference>
<comment type="similarity">
    <text evidence="1">Belongs to the carbon-nitrogen hydrolase superfamily. NIT1/NIT2 family.</text>
</comment>